<sequence length="354" mass="39310">MVLPAAWKYPKGFVQARKGREAMNAELLKRIMRAIANGSQDDLELLAAKVIDRERKSGHSRLANQLEGIMSKPRPPVDRPAPGSSSDRNLSQLPVSRRYQELLATLVPREELEHHMVLPPEIEKRFARIEQEYAARERLGAYGLSNRKTILLYGPPGCGKSLGAKRLAWNTGLPLLKVRFDSLLSSYFGESASNLRTVFDSAKEQPCVLLLDECDFIAKSRASTHDIGEASRIVNSLLQLMEEYDAPGLLVATTNLENSLDDALFRRFDDVFQIPLPGEDEISELLRSTLSAVKCDDKLAWKKAVKELVGSSAAMVVKSARDAAKAAVLGGKKIVDTQFLLASIDENKRINEQR</sequence>
<dbReference type="InterPro" id="IPR050168">
    <property type="entry name" value="AAA_ATPase_domain"/>
</dbReference>
<dbReference type="EMBL" id="AMWG01000174">
    <property type="protein sequence ID" value="ELP29966.1"/>
    <property type="molecule type" value="Genomic_DNA"/>
</dbReference>
<accession>L7CA40</accession>
<evidence type="ECO:0000313" key="3">
    <source>
        <dbReference type="EMBL" id="ELP29966.1"/>
    </source>
</evidence>
<dbReference type="AlphaFoldDB" id="L7CA40"/>
<dbReference type="PANTHER" id="PTHR23077:SF198">
    <property type="entry name" value="ATP-DEPENDENT ZINC METALLOPROTEASE FTSH"/>
    <property type="match status" value="1"/>
</dbReference>
<dbReference type="SUPFAM" id="SSF52540">
    <property type="entry name" value="P-loop containing nucleoside triphosphate hydrolases"/>
    <property type="match status" value="1"/>
</dbReference>
<reference evidence="3 4" key="1">
    <citation type="journal article" date="2013" name="Mar. Genomics">
        <title>Expression of sulfatases in Rhodopirellula baltica and the diversity of sulfatases in the genus Rhodopirellula.</title>
        <authorList>
            <person name="Wegner C.E."/>
            <person name="Richter-Heitmann T."/>
            <person name="Klindworth A."/>
            <person name="Klockow C."/>
            <person name="Richter M."/>
            <person name="Achstetter T."/>
            <person name="Glockner F.O."/>
            <person name="Harder J."/>
        </authorList>
    </citation>
    <scope>NUCLEOTIDE SEQUENCE [LARGE SCALE GENOMIC DNA]</scope>
    <source>
        <strain evidence="3 4">SWK14</strain>
    </source>
</reference>
<evidence type="ECO:0000313" key="4">
    <source>
        <dbReference type="Proteomes" id="UP000010959"/>
    </source>
</evidence>
<dbReference type="Proteomes" id="UP000010959">
    <property type="component" value="Unassembled WGS sequence"/>
</dbReference>
<protein>
    <submittedName>
        <fullName evidence="3">ATPase central domain-containing protein</fullName>
    </submittedName>
</protein>
<evidence type="ECO:0000259" key="2">
    <source>
        <dbReference type="SMART" id="SM00382"/>
    </source>
</evidence>
<dbReference type="Gene3D" id="3.40.50.300">
    <property type="entry name" value="P-loop containing nucleotide triphosphate hydrolases"/>
    <property type="match status" value="1"/>
</dbReference>
<evidence type="ECO:0000256" key="1">
    <source>
        <dbReference type="SAM" id="MobiDB-lite"/>
    </source>
</evidence>
<comment type="caution">
    <text evidence="3">The sequence shown here is derived from an EMBL/GenBank/DDBJ whole genome shotgun (WGS) entry which is preliminary data.</text>
</comment>
<dbReference type="Gene3D" id="1.10.8.60">
    <property type="match status" value="1"/>
</dbReference>
<feature type="region of interest" description="Disordered" evidence="1">
    <location>
        <begin position="63"/>
        <end position="91"/>
    </location>
</feature>
<dbReference type="PANTHER" id="PTHR23077">
    <property type="entry name" value="AAA-FAMILY ATPASE"/>
    <property type="match status" value="1"/>
</dbReference>
<gene>
    <name evidence="3" type="ORF">RBSWK_06054</name>
</gene>
<dbReference type="PATRIC" id="fig|993516.3.peg.6484"/>
<dbReference type="InterPro" id="IPR003593">
    <property type="entry name" value="AAA+_ATPase"/>
</dbReference>
<organism evidence="3 4">
    <name type="scientific">Rhodopirellula baltica SWK14</name>
    <dbReference type="NCBI Taxonomy" id="993516"/>
    <lineage>
        <taxon>Bacteria</taxon>
        <taxon>Pseudomonadati</taxon>
        <taxon>Planctomycetota</taxon>
        <taxon>Planctomycetia</taxon>
        <taxon>Pirellulales</taxon>
        <taxon>Pirellulaceae</taxon>
        <taxon>Rhodopirellula</taxon>
    </lineage>
</organism>
<dbReference type="InterPro" id="IPR027417">
    <property type="entry name" value="P-loop_NTPase"/>
</dbReference>
<dbReference type="CDD" id="cd19481">
    <property type="entry name" value="RecA-like_protease"/>
    <property type="match status" value="1"/>
</dbReference>
<feature type="domain" description="AAA+ ATPase" evidence="2">
    <location>
        <begin position="146"/>
        <end position="278"/>
    </location>
</feature>
<dbReference type="GO" id="GO:0005524">
    <property type="term" value="F:ATP binding"/>
    <property type="evidence" value="ECO:0007669"/>
    <property type="project" value="InterPro"/>
</dbReference>
<dbReference type="SMART" id="SM00382">
    <property type="entry name" value="AAA"/>
    <property type="match status" value="1"/>
</dbReference>
<name>L7CA40_RHOBT</name>
<dbReference type="InterPro" id="IPR003959">
    <property type="entry name" value="ATPase_AAA_core"/>
</dbReference>
<proteinExistence type="predicted"/>
<dbReference type="GO" id="GO:0016887">
    <property type="term" value="F:ATP hydrolysis activity"/>
    <property type="evidence" value="ECO:0007669"/>
    <property type="project" value="InterPro"/>
</dbReference>
<dbReference type="Pfam" id="PF00004">
    <property type="entry name" value="AAA"/>
    <property type="match status" value="1"/>
</dbReference>